<feature type="region of interest" description="Disordered" evidence="1">
    <location>
        <begin position="353"/>
        <end position="374"/>
    </location>
</feature>
<keyword evidence="3" id="KW-1185">Reference proteome</keyword>
<feature type="compositionally biased region" description="Basic residues" evidence="1">
    <location>
        <begin position="274"/>
        <end position="299"/>
    </location>
</feature>
<accession>A0A8R7UHT3</accession>
<reference evidence="2" key="3">
    <citation type="submission" date="2022-06" db="UniProtKB">
        <authorList>
            <consortium name="EnsemblPlants"/>
        </authorList>
    </citation>
    <scope>IDENTIFICATION</scope>
</reference>
<protein>
    <submittedName>
        <fullName evidence="2">Uncharacterized protein</fullName>
    </submittedName>
</protein>
<evidence type="ECO:0000313" key="3">
    <source>
        <dbReference type="Proteomes" id="UP000015106"/>
    </source>
</evidence>
<dbReference type="AlphaFoldDB" id="A0A8R7UHT3"/>
<organism evidence="2 3">
    <name type="scientific">Triticum urartu</name>
    <name type="common">Red wild einkorn</name>
    <name type="synonym">Crithodium urartu</name>
    <dbReference type="NCBI Taxonomy" id="4572"/>
    <lineage>
        <taxon>Eukaryota</taxon>
        <taxon>Viridiplantae</taxon>
        <taxon>Streptophyta</taxon>
        <taxon>Embryophyta</taxon>
        <taxon>Tracheophyta</taxon>
        <taxon>Spermatophyta</taxon>
        <taxon>Magnoliopsida</taxon>
        <taxon>Liliopsida</taxon>
        <taxon>Poales</taxon>
        <taxon>Poaceae</taxon>
        <taxon>BOP clade</taxon>
        <taxon>Pooideae</taxon>
        <taxon>Triticodae</taxon>
        <taxon>Triticeae</taxon>
        <taxon>Triticinae</taxon>
        <taxon>Triticum</taxon>
    </lineage>
</organism>
<feature type="compositionally biased region" description="Pro residues" evidence="1">
    <location>
        <begin position="102"/>
        <end position="111"/>
    </location>
</feature>
<feature type="region of interest" description="Disordered" evidence="1">
    <location>
        <begin position="102"/>
        <end position="140"/>
    </location>
</feature>
<evidence type="ECO:0000256" key="1">
    <source>
        <dbReference type="SAM" id="MobiDB-lite"/>
    </source>
</evidence>
<dbReference type="Proteomes" id="UP000015106">
    <property type="component" value="Chromosome 5"/>
</dbReference>
<reference evidence="3" key="1">
    <citation type="journal article" date="2013" name="Nature">
        <title>Draft genome of the wheat A-genome progenitor Triticum urartu.</title>
        <authorList>
            <person name="Ling H.Q."/>
            <person name="Zhao S."/>
            <person name="Liu D."/>
            <person name="Wang J."/>
            <person name="Sun H."/>
            <person name="Zhang C."/>
            <person name="Fan H."/>
            <person name="Li D."/>
            <person name="Dong L."/>
            <person name="Tao Y."/>
            <person name="Gao C."/>
            <person name="Wu H."/>
            <person name="Li Y."/>
            <person name="Cui Y."/>
            <person name="Guo X."/>
            <person name="Zheng S."/>
            <person name="Wang B."/>
            <person name="Yu K."/>
            <person name="Liang Q."/>
            <person name="Yang W."/>
            <person name="Lou X."/>
            <person name="Chen J."/>
            <person name="Feng M."/>
            <person name="Jian J."/>
            <person name="Zhang X."/>
            <person name="Luo G."/>
            <person name="Jiang Y."/>
            <person name="Liu J."/>
            <person name="Wang Z."/>
            <person name="Sha Y."/>
            <person name="Zhang B."/>
            <person name="Wu H."/>
            <person name="Tang D."/>
            <person name="Shen Q."/>
            <person name="Xue P."/>
            <person name="Zou S."/>
            <person name="Wang X."/>
            <person name="Liu X."/>
            <person name="Wang F."/>
            <person name="Yang Y."/>
            <person name="An X."/>
            <person name="Dong Z."/>
            <person name="Zhang K."/>
            <person name="Zhang X."/>
            <person name="Luo M.C."/>
            <person name="Dvorak J."/>
            <person name="Tong Y."/>
            <person name="Wang J."/>
            <person name="Yang H."/>
            <person name="Li Z."/>
            <person name="Wang D."/>
            <person name="Zhang A."/>
            <person name="Wang J."/>
        </authorList>
    </citation>
    <scope>NUCLEOTIDE SEQUENCE</scope>
    <source>
        <strain evidence="3">cv. G1812</strain>
    </source>
</reference>
<proteinExistence type="predicted"/>
<dbReference type="EnsemblPlants" id="TuG1812G0500003383.01.T01">
    <property type="protein sequence ID" value="TuG1812G0500003383.01.T01.cds343631"/>
    <property type="gene ID" value="TuG1812G0500003383.01"/>
</dbReference>
<dbReference type="Gramene" id="TuG1812G0500003383.01.T01">
    <property type="protein sequence ID" value="TuG1812G0500003383.01.T01.cds343631"/>
    <property type="gene ID" value="TuG1812G0500003383.01"/>
</dbReference>
<feature type="compositionally biased region" description="Basic and acidic residues" evidence="1">
    <location>
        <begin position="250"/>
        <end position="267"/>
    </location>
</feature>
<evidence type="ECO:0000313" key="2">
    <source>
        <dbReference type="EnsemblPlants" id="TuG1812G0500003383.01.T01.cds343631"/>
    </source>
</evidence>
<sequence>MPLPNAGTRIVVEHHPLFRGHRRRRHAGALHGDHQRLRFVVLLHRTAAVFDVGHDELLEIPDVVVRDALHGRELGGAEHAEGLAELEVGRHQCALLRLLPQHPHPLHGPAPPRRRHGLSRPRPRCRRGRRRAPEGGDEVLGDAGAHLAVHVEDLDDGAFHGVEDEALPLHAVPVGADLHEQVEQVLAPGHAVQQARLLVLGAGVVVFLGGEEGAGVEEAEVGAHEGGEAGRGAVPEVGEVEGHAAAGAGLREEEQAVREHERLERHGPAARPARAARQRPHERRRRGRARQVQHPRRGAAVHEAVVVAGGADDRRVQFGRAAPDPGRRAQRPRRARQAQALLVLGRRGRALPPLPRRRHWRPADRPSSPIDCPSRQLEPILAAMGGSSRTVRRIGGQSSDVWTDICVNR</sequence>
<feature type="compositionally biased region" description="Basic residues" evidence="1">
    <location>
        <begin position="112"/>
        <end position="130"/>
    </location>
</feature>
<feature type="region of interest" description="Disordered" evidence="1">
    <location>
        <begin position="245"/>
        <end position="299"/>
    </location>
</feature>
<reference evidence="2" key="2">
    <citation type="submission" date="2018-03" db="EMBL/GenBank/DDBJ databases">
        <title>The Triticum urartu genome reveals the dynamic nature of wheat genome evolution.</title>
        <authorList>
            <person name="Ling H."/>
            <person name="Ma B."/>
            <person name="Shi X."/>
            <person name="Liu H."/>
            <person name="Dong L."/>
            <person name="Sun H."/>
            <person name="Cao Y."/>
            <person name="Gao Q."/>
            <person name="Zheng S."/>
            <person name="Li Y."/>
            <person name="Yu Y."/>
            <person name="Du H."/>
            <person name="Qi M."/>
            <person name="Li Y."/>
            <person name="Yu H."/>
            <person name="Cui Y."/>
            <person name="Wang N."/>
            <person name="Chen C."/>
            <person name="Wu H."/>
            <person name="Zhao Y."/>
            <person name="Zhang J."/>
            <person name="Li Y."/>
            <person name="Zhou W."/>
            <person name="Zhang B."/>
            <person name="Hu W."/>
            <person name="Eijk M."/>
            <person name="Tang J."/>
            <person name="Witsenboer H."/>
            <person name="Zhao S."/>
            <person name="Li Z."/>
            <person name="Zhang A."/>
            <person name="Wang D."/>
            <person name="Liang C."/>
        </authorList>
    </citation>
    <scope>NUCLEOTIDE SEQUENCE [LARGE SCALE GENOMIC DNA]</scope>
    <source>
        <strain evidence="2">cv. G1812</strain>
    </source>
</reference>
<name>A0A8R7UHT3_TRIUA</name>